<comment type="pathway">
    <text evidence="2 13">Carotenoid biosynthesis.</text>
</comment>
<comment type="similarity">
    <text evidence="3 13">Belongs to the carotenoid/retinoid oxidoreductase family.</text>
</comment>
<dbReference type="EMBL" id="BMZH01000001">
    <property type="protein sequence ID" value="GHA81890.1"/>
    <property type="molecule type" value="Genomic_DNA"/>
</dbReference>
<evidence type="ECO:0000256" key="7">
    <source>
        <dbReference type="ARBA" id="ARBA00023002"/>
    </source>
</evidence>
<evidence type="ECO:0000259" key="14">
    <source>
        <dbReference type="Pfam" id="PF01593"/>
    </source>
</evidence>
<dbReference type="AlphaFoldDB" id="A0A8J3CN44"/>
<dbReference type="NCBIfam" id="TIGR02734">
    <property type="entry name" value="crtI_fam"/>
    <property type="match status" value="1"/>
</dbReference>
<sequence>MTATLDPLDVAAAKQGAGTKPTAIVIGAGFGGIALAIRLQSMGFATTIIDNRDKPGGRAYVYEEAGFKFDGGPTVITDPDCLRELWTLTGRNMDDYVTLLPVDPFYRLQWEDGDTLDYWASQDTLETEIEARNPDDVTGYRRFLAYSQELYREGYEKLGTTAFLKMRQMFQAAPQLIRLRADKSVYSMVSKFVKNDRVRQLLSFQSLLVGGNPFKTSSIYALIHALERKGGVWFAKGGTGALIDGMIRLFEDMGGTLRLSTEITDIHTDGDRVTGVEAADGWSLTADLVASNADVVHTYKQLLRGHDRGKSYGNRLAKKSHSMSLFVLYFGLKTTHPEMKHHIILLGQRYRELIAEIFGKGRKLPDDFSLYLHAPCVTDPSMAPDGCSSYYVLSPVPHLGHADVDWDNVGPQYADKILDYLEQHAIPNLRRDLVVQKTLTPFGFRDEMNTHHGSAFSIEPILTQSAWFRPHNRDDVLDNMYIVGAGTHPGAGVPGVVGAAKATAGVVADDFQESLKQIA</sequence>
<dbReference type="FunFam" id="3.50.50.60:FF:000378">
    <property type="entry name" value="Phytoene desaturase"/>
    <property type="match status" value="1"/>
</dbReference>
<protein>
    <recommendedName>
        <fullName evidence="11">Phytoene desaturase (neurosporene-forming)</fullName>
        <ecNumber evidence="10">1.3.99.28</ecNumber>
    </recommendedName>
    <alternativeName>
        <fullName evidence="12">3-step phytoene desaturase</fullName>
    </alternativeName>
    <alternativeName>
        <fullName evidence="8">Phytoene dehydrogenase</fullName>
    </alternativeName>
</protein>
<evidence type="ECO:0000256" key="6">
    <source>
        <dbReference type="ARBA" id="ARBA00022827"/>
    </source>
</evidence>
<evidence type="ECO:0000313" key="15">
    <source>
        <dbReference type="EMBL" id="GHA81890.1"/>
    </source>
</evidence>
<evidence type="ECO:0000256" key="11">
    <source>
        <dbReference type="ARBA" id="ARBA00073036"/>
    </source>
</evidence>
<evidence type="ECO:0000256" key="4">
    <source>
        <dbReference type="ARBA" id="ARBA00022630"/>
    </source>
</evidence>
<evidence type="ECO:0000256" key="5">
    <source>
        <dbReference type="ARBA" id="ARBA00022746"/>
    </source>
</evidence>
<dbReference type="PANTHER" id="PTHR43734:SF3">
    <property type="entry name" value="B-CAROTENE KETOLASE"/>
    <property type="match status" value="1"/>
</dbReference>
<dbReference type="RefSeq" id="WP_189494295.1">
    <property type="nucleotide sequence ID" value="NZ_BMZH01000001.1"/>
</dbReference>
<keyword evidence="6" id="KW-0274">FAD</keyword>
<comment type="cofactor">
    <cofactor evidence="1">
        <name>FAD</name>
        <dbReference type="ChEBI" id="CHEBI:57692"/>
    </cofactor>
</comment>
<evidence type="ECO:0000256" key="9">
    <source>
        <dbReference type="ARBA" id="ARBA00050961"/>
    </source>
</evidence>
<gene>
    <name evidence="15" type="primary">crtI</name>
    <name evidence="15" type="ORF">GCM10009069_01210</name>
</gene>
<dbReference type="FunFam" id="3.50.50.60:FF:000413">
    <property type="entry name" value="Phytoene desaturase (lycopene-forming)"/>
    <property type="match status" value="1"/>
</dbReference>
<evidence type="ECO:0000256" key="8">
    <source>
        <dbReference type="ARBA" id="ARBA00031986"/>
    </source>
</evidence>
<dbReference type="Proteomes" id="UP000634004">
    <property type="component" value="Unassembled WGS sequence"/>
</dbReference>
<dbReference type="Pfam" id="PF01593">
    <property type="entry name" value="Amino_oxidase"/>
    <property type="match status" value="1"/>
</dbReference>
<dbReference type="GO" id="GO:0016627">
    <property type="term" value="F:oxidoreductase activity, acting on the CH-CH group of donors"/>
    <property type="evidence" value="ECO:0007669"/>
    <property type="project" value="UniProtKB-ARBA"/>
</dbReference>
<dbReference type="Gene3D" id="3.50.50.60">
    <property type="entry name" value="FAD/NAD(P)-binding domain"/>
    <property type="match status" value="3"/>
</dbReference>
<dbReference type="GO" id="GO:0071949">
    <property type="term" value="F:FAD binding"/>
    <property type="evidence" value="ECO:0007669"/>
    <property type="project" value="UniProtKB-ARBA"/>
</dbReference>
<feature type="domain" description="Amine oxidase" evidence="14">
    <location>
        <begin position="31"/>
        <end position="507"/>
    </location>
</feature>
<evidence type="ECO:0000256" key="3">
    <source>
        <dbReference type="ARBA" id="ARBA00006046"/>
    </source>
</evidence>
<keyword evidence="4" id="KW-0285">Flavoprotein</keyword>
<dbReference type="EC" id="1.3.99.28" evidence="10"/>
<organism evidence="15 16">
    <name type="scientific">Algimonas arctica</name>
    <dbReference type="NCBI Taxonomy" id="1479486"/>
    <lineage>
        <taxon>Bacteria</taxon>
        <taxon>Pseudomonadati</taxon>
        <taxon>Pseudomonadota</taxon>
        <taxon>Alphaproteobacteria</taxon>
        <taxon>Maricaulales</taxon>
        <taxon>Robiginitomaculaceae</taxon>
        <taxon>Algimonas</taxon>
    </lineage>
</organism>
<comment type="caution">
    <text evidence="15">The sequence shown here is derived from an EMBL/GenBank/DDBJ whole genome shotgun (WGS) entry which is preliminary data.</text>
</comment>
<reference evidence="15" key="2">
    <citation type="submission" date="2020-09" db="EMBL/GenBank/DDBJ databases">
        <authorList>
            <person name="Sun Q."/>
            <person name="Kim S."/>
        </authorList>
    </citation>
    <scope>NUCLEOTIDE SEQUENCE</scope>
    <source>
        <strain evidence="15">KCTC 32513</strain>
    </source>
</reference>
<evidence type="ECO:0000256" key="2">
    <source>
        <dbReference type="ARBA" id="ARBA00004829"/>
    </source>
</evidence>
<dbReference type="GO" id="GO:0016117">
    <property type="term" value="P:carotenoid biosynthetic process"/>
    <property type="evidence" value="ECO:0007669"/>
    <property type="project" value="UniProtKB-KW"/>
</dbReference>
<reference evidence="15" key="1">
    <citation type="journal article" date="2014" name="Int. J. Syst. Evol. Microbiol.">
        <title>Complete genome sequence of Corynebacterium casei LMG S-19264T (=DSM 44701T), isolated from a smear-ripened cheese.</title>
        <authorList>
            <consortium name="US DOE Joint Genome Institute (JGI-PGF)"/>
            <person name="Walter F."/>
            <person name="Albersmeier A."/>
            <person name="Kalinowski J."/>
            <person name="Ruckert C."/>
        </authorList>
    </citation>
    <scope>NUCLEOTIDE SEQUENCE</scope>
    <source>
        <strain evidence="15">KCTC 32513</strain>
    </source>
</reference>
<name>A0A8J3CN44_9PROT</name>
<evidence type="ECO:0000313" key="16">
    <source>
        <dbReference type="Proteomes" id="UP000634004"/>
    </source>
</evidence>
<dbReference type="InterPro" id="IPR036188">
    <property type="entry name" value="FAD/NAD-bd_sf"/>
</dbReference>
<keyword evidence="5 13" id="KW-0125">Carotenoid biosynthesis</keyword>
<keyword evidence="7 13" id="KW-0560">Oxidoreductase</keyword>
<evidence type="ECO:0000256" key="10">
    <source>
        <dbReference type="ARBA" id="ARBA00066679"/>
    </source>
</evidence>
<evidence type="ECO:0000256" key="1">
    <source>
        <dbReference type="ARBA" id="ARBA00001974"/>
    </source>
</evidence>
<dbReference type="InterPro" id="IPR002937">
    <property type="entry name" value="Amino_oxidase"/>
</dbReference>
<dbReference type="PANTHER" id="PTHR43734">
    <property type="entry name" value="PHYTOENE DESATURASE"/>
    <property type="match status" value="1"/>
</dbReference>
<comment type="catalytic activity">
    <reaction evidence="9">
        <text>15-cis-phytoene + 3 A = all-trans-neurosporene + 3 AH2</text>
        <dbReference type="Rhea" id="RHEA:30599"/>
        <dbReference type="ChEBI" id="CHEBI:13193"/>
        <dbReference type="ChEBI" id="CHEBI:16833"/>
        <dbReference type="ChEBI" id="CHEBI:17499"/>
        <dbReference type="ChEBI" id="CHEBI:27787"/>
        <dbReference type="EC" id="1.3.99.28"/>
    </reaction>
</comment>
<accession>A0A8J3CN44</accession>
<proteinExistence type="inferred from homology"/>
<evidence type="ECO:0000256" key="13">
    <source>
        <dbReference type="RuleBase" id="RU362075"/>
    </source>
</evidence>
<dbReference type="InterPro" id="IPR014105">
    <property type="entry name" value="Carotenoid/retinoid_OxRdtase"/>
</dbReference>
<dbReference type="SUPFAM" id="SSF51905">
    <property type="entry name" value="FAD/NAD(P)-binding domain"/>
    <property type="match status" value="1"/>
</dbReference>
<evidence type="ECO:0000256" key="12">
    <source>
        <dbReference type="ARBA" id="ARBA00083000"/>
    </source>
</evidence>
<keyword evidence="16" id="KW-1185">Reference proteome</keyword>